<protein>
    <recommendedName>
        <fullName evidence="3">CCHC-type domain-containing protein</fullName>
    </recommendedName>
</protein>
<organism evidence="4 5">
    <name type="scientific">Trichoderma cornu-damae</name>
    <dbReference type="NCBI Taxonomy" id="654480"/>
    <lineage>
        <taxon>Eukaryota</taxon>
        <taxon>Fungi</taxon>
        <taxon>Dikarya</taxon>
        <taxon>Ascomycota</taxon>
        <taxon>Pezizomycotina</taxon>
        <taxon>Sordariomycetes</taxon>
        <taxon>Hypocreomycetidae</taxon>
        <taxon>Hypocreales</taxon>
        <taxon>Hypocreaceae</taxon>
        <taxon>Trichoderma</taxon>
    </lineage>
</organism>
<sequence>MDSVVCRNCEETGHYSKECPKPTDWSKVQCSNCEQFGHTKVRCKLPPKDAEAFGAQAFAEADEPAAQPDDGYGGSAGSGAGGW</sequence>
<name>A0A9P8QQL1_9HYPO</name>
<feature type="compositionally biased region" description="Gly residues" evidence="2">
    <location>
        <begin position="71"/>
        <end position="83"/>
    </location>
</feature>
<keyword evidence="1" id="KW-0862">Zinc</keyword>
<proteinExistence type="predicted"/>
<accession>A0A9P8QQL1</accession>
<dbReference type="InterPro" id="IPR036875">
    <property type="entry name" value="Znf_CCHC_sf"/>
</dbReference>
<dbReference type="Proteomes" id="UP000827724">
    <property type="component" value="Unassembled WGS sequence"/>
</dbReference>
<keyword evidence="1" id="KW-0479">Metal-binding</keyword>
<dbReference type="Pfam" id="PF00098">
    <property type="entry name" value="zf-CCHC"/>
    <property type="match status" value="1"/>
</dbReference>
<dbReference type="InterPro" id="IPR001878">
    <property type="entry name" value="Znf_CCHC"/>
</dbReference>
<comment type="caution">
    <text evidence="4">The sequence shown here is derived from an EMBL/GenBank/DDBJ whole genome shotgun (WGS) entry which is preliminary data.</text>
</comment>
<dbReference type="Gene3D" id="4.10.60.10">
    <property type="entry name" value="Zinc finger, CCHC-type"/>
    <property type="match status" value="1"/>
</dbReference>
<evidence type="ECO:0000259" key="3">
    <source>
        <dbReference type="PROSITE" id="PS50158"/>
    </source>
</evidence>
<dbReference type="OrthoDB" id="8026949at2759"/>
<dbReference type="AlphaFoldDB" id="A0A9P8QQL1"/>
<keyword evidence="5" id="KW-1185">Reference proteome</keyword>
<dbReference type="PROSITE" id="PS50158">
    <property type="entry name" value="ZF_CCHC"/>
    <property type="match status" value="1"/>
</dbReference>
<dbReference type="GO" id="GO:0003676">
    <property type="term" value="F:nucleic acid binding"/>
    <property type="evidence" value="ECO:0007669"/>
    <property type="project" value="InterPro"/>
</dbReference>
<feature type="region of interest" description="Disordered" evidence="2">
    <location>
        <begin position="60"/>
        <end position="83"/>
    </location>
</feature>
<gene>
    <name evidence="4" type="ORF">Trco_003061</name>
</gene>
<dbReference type="GO" id="GO:0008270">
    <property type="term" value="F:zinc ion binding"/>
    <property type="evidence" value="ECO:0007669"/>
    <property type="project" value="UniProtKB-KW"/>
</dbReference>
<dbReference type="EMBL" id="JAIWOZ010000002">
    <property type="protein sequence ID" value="KAH6609715.1"/>
    <property type="molecule type" value="Genomic_DNA"/>
</dbReference>
<reference evidence="4" key="1">
    <citation type="submission" date="2021-08" db="EMBL/GenBank/DDBJ databases">
        <title>Chromosome-Level Trichoderma cornu-damae using Hi-C Data.</title>
        <authorList>
            <person name="Kim C.S."/>
        </authorList>
    </citation>
    <scope>NUCLEOTIDE SEQUENCE</scope>
    <source>
        <strain evidence="4">KA19-0412C</strain>
    </source>
</reference>
<feature type="domain" description="CCHC-type" evidence="3">
    <location>
        <begin position="6"/>
        <end position="21"/>
    </location>
</feature>
<evidence type="ECO:0000313" key="5">
    <source>
        <dbReference type="Proteomes" id="UP000827724"/>
    </source>
</evidence>
<dbReference type="SMART" id="SM00343">
    <property type="entry name" value="ZnF_C2HC"/>
    <property type="match status" value="2"/>
</dbReference>
<evidence type="ECO:0000313" key="4">
    <source>
        <dbReference type="EMBL" id="KAH6609715.1"/>
    </source>
</evidence>
<evidence type="ECO:0000256" key="1">
    <source>
        <dbReference type="PROSITE-ProRule" id="PRU00047"/>
    </source>
</evidence>
<feature type="compositionally biased region" description="Low complexity" evidence="2">
    <location>
        <begin position="60"/>
        <end position="69"/>
    </location>
</feature>
<dbReference type="SUPFAM" id="SSF57756">
    <property type="entry name" value="Retrovirus zinc finger-like domains"/>
    <property type="match status" value="1"/>
</dbReference>
<evidence type="ECO:0000256" key="2">
    <source>
        <dbReference type="SAM" id="MobiDB-lite"/>
    </source>
</evidence>
<keyword evidence="1" id="KW-0863">Zinc-finger</keyword>